<dbReference type="Proteomes" id="UP000288805">
    <property type="component" value="Unassembled WGS sequence"/>
</dbReference>
<comment type="caution">
    <text evidence="1">The sequence shown here is derived from an EMBL/GenBank/DDBJ whole genome shotgun (WGS) entry which is preliminary data.</text>
</comment>
<dbReference type="SUPFAM" id="SSF56672">
    <property type="entry name" value="DNA/RNA polymerases"/>
    <property type="match status" value="1"/>
</dbReference>
<organism evidence="1 2">
    <name type="scientific">Vitis vinifera</name>
    <name type="common">Grape</name>
    <dbReference type="NCBI Taxonomy" id="29760"/>
    <lineage>
        <taxon>Eukaryota</taxon>
        <taxon>Viridiplantae</taxon>
        <taxon>Streptophyta</taxon>
        <taxon>Embryophyta</taxon>
        <taxon>Tracheophyta</taxon>
        <taxon>Spermatophyta</taxon>
        <taxon>Magnoliopsida</taxon>
        <taxon>eudicotyledons</taxon>
        <taxon>Gunneridae</taxon>
        <taxon>Pentapetalae</taxon>
        <taxon>rosids</taxon>
        <taxon>Vitales</taxon>
        <taxon>Vitaceae</taxon>
        <taxon>Viteae</taxon>
        <taxon>Vitis</taxon>
    </lineage>
</organism>
<dbReference type="EMBL" id="QGNW01001578">
    <property type="protein sequence ID" value="RVW36260.1"/>
    <property type="molecule type" value="Genomic_DNA"/>
</dbReference>
<accession>A0A438DLD9</accession>
<name>A0A438DLD9_VITVI</name>
<dbReference type="InterPro" id="IPR043502">
    <property type="entry name" value="DNA/RNA_pol_sf"/>
</dbReference>
<gene>
    <name evidence="1" type="ORF">CK203_107270</name>
</gene>
<dbReference type="InterPro" id="IPR043128">
    <property type="entry name" value="Rev_trsase/Diguanyl_cyclase"/>
</dbReference>
<evidence type="ECO:0000313" key="1">
    <source>
        <dbReference type="EMBL" id="RVW36260.1"/>
    </source>
</evidence>
<protein>
    <submittedName>
        <fullName evidence="1">Uncharacterized protein</fullName>
    </submittedName>
</protein>
<dbReference type="Gene3D" id="3.30.70.270">
    <property type="match status" value="1"/>
</dbReference>
<reference evidence="1 2" key="1">
    <citation type="journal article" date="2018" name="PLoS Genet.">
        <title>Population sequencing reveals clonal diversity and ancestral inbreeding in the grapevine cultivar Chardonnay.</title>
        <authorList>
            <person name="Roach M.J."/>
            <person name="Johnson D.L."/>
            <person name="Bohlmann J."/>
            <person name="van Vuuren H.J."/>
            <person name="Jones S.J."/>
            <person name="Pretorius I.S."/>
            <person name="Schmidt S.A."/>
            <person name="Borneman A.R."/>
        </authorList>
    </citation>
    <scope>NUCLEOTIDE SEQUENCE [LARGE SCALE GENOMIC DNA]</scope>
    <source>
        <strain evidence="2">cv. Chardonnay</strain>
        <tissue evidence="1">Leaf</tissue>
    </source>
</reference>
<sequence>MFGNLKVILNGCIEKDLVLNWKSATSWYNKGLSLGTSSPSKALKLKAKVELIVKFVIPTNVKGDAKFIWDDRCQRSFEELKLFLTIAPIVRAPNWATAL</sequence>
<dbReference type="AlphaFoldDB" id="A0A438DLD9"/>
<evidence type="ECO:0000313" key="2">
    <source>
        <dbReference type="Proteomes" id="UP000288805"/>
    </source>
</evidence>
<proteinExistence type="predicted"/>